<sequence>MTHLTTSGDPSWLLDDLVDRVPQIKQAVLLSKDGLVMGASRAVSRTDAEHIAAISAGVQSLANGAREHFGKKEMRQTIVEMDDALFFICAAGSGSCLAVLSDAHGNVGLVGYEMAMLTKRLRKRLAAGPRADAAEVPGTTGAR</sequence>
<gene>
    <name evidence="2" type="ORF">F8568_014550</name>
</gene>
<dbReference type="InterPro" id="IPR053141">
    <property type="entry name" value="Mycobact_SerProt_Inhib_Rv3364c"/>
</dbReference>
<comment type="caution">
    <text evidence="2">The sequence shown here is derived from an EMBL/GenBank/DDBJ whole genome shotgun (WGS) entry which is preliminary data.</text>
</comment>
<dbReference type="EMBL" id="WBMS02000010">
    <property type="protein sequence ID" value="MWA01573.1"/>
    <property type="molecule type" value="Genomic_DNA"/>
</dbReference>
<dbReference type="Proteomes" id="UP000462055">
    <property type="component" value="Unassembled WGS sequence"/>
</dbReference>
<dbReference type="RefSeq" id="WP_151594074.1">
    <property type="nucleotide sequence ID" value="NZ_WBMS02000010.1"/>
</dbReference>
<dbReference type="PANTHER" id="PTHR36222:SF1">
    <property type="entry name" value="SERINE PROTEASE INHIBITOR RV3364C"/>
    <property type="match status" value="1"/>
</dbReference>
<accession>A0A6I4M712</accession>
<evidence type="ECO:0000259" key="1">
    <source>
        <dbReference type="SMART" id="SM00960"/>
    </source>
</evidence>
<name>A0A6I4M712_9ACTN</name>
<organism evidence="2 3">
    <name type="scientific">Actinomadura physcomitrii</name>
    <dbReference type="NCBI Taxonomy" id="2650748"/>
    <lineage>
        <taxon>Bacteria</taxon>
        <taxon>Bacillati</taxon>
        <taxon>Actinomycetota</taxon>
        <taxon>Actinomycetes</taxon>
        <taxon>Streptosporangiales</taxon>
        <taxon>Thermomonosporaceae</taxon>
        <taxon>Actinomadura</taxon>
    </lineage>
</organism>
<protein>
    <submittedName>
        <fullName evidence="2">Roadblock/LC7 domain-containing protein</fullName>
    </submittedName>
</protein>
<dbReference type="Gene3D" id="3.30.450.30">
    <property type="entry name" value="Dynein light chain 2a, cytoplasmic"/>
    <property type="match status" value="1"/>
</dbReference>
<feature type="domain" description="Roadblock/LAMTOR2" evidence="1">
    <location>
        <begin position="11"/>
        <end position="101"/>
    </location>
</feature>
<keyword evidence="3" id="KW-1185">Reference proteome</keyword>
<dbReference type="AlphaFoldDB" id="A0A6I4M712"/>
<proteinExistence type="predicted"/>
<evidence type="ECO:0000313" key="2">
    <source>
        <dbReference type="EMBL" id="MWA01573.1"/>
    </source>
</evidence>
<dbReference type="SUPFAM" id="SSF103196">
    <property type="entry name" value="Roadblock/LC7 domain"/>
    <property type="match status" value="1"/>
</dbReference>
<evidence type="ECO:0000313" key="3">
    <source>
        <dbReference type="Proteomes" id="UP000462055"/>
    </source>
</evidence>
<dbReference type="SMART" id="SM00960">
    <property type="entry name" value="Robl_LC7"/>
    <property type="match status" value="1"/>
</dbReference>
<reference evidence="2" key="1">
    <citation type="submission" date="2019-12" db="EMBL/GenBank/DDBJ databases">
        <title>Actinomadura physcomitrii sp. nov., a novel actinomycete isolated from moss [Physcomitrium sphaericum (Ludw) Fuernr].</title>
        <authorList>
            <person name="Zhuang X."/>
        </authorList>
    </citation>
    <scope>NUCLEOTIDE SEQUENCE [LARGE SCALE GENOMIC DNA]</scope>
    <source>
        <strain evidence="2">LD22</strain>
    </source>
</reference>
<dbReference type="InterPro" id="IPR004942">
    <property type="entry name" value="Roadblock/LAMTOR2_dom"/>
</dbReference>
<dbReference type="PANTHER" id="PTHR36222">
    <property type="entry name" value="SERINE PROTEASE INHIBITOR RV3364C"/>
    <property type="match status" value="1"/>
</dbReference>
<dbReference type="Pfam" id="PF03259">
    <property type="entry name" value="Robl_LC7"/>
    <property type="match status" value="1"/>
</dbReference>